<evidence type="ECO:0000256" key="4">
    <source>
        <dbReference type="PROSITE-ProRule" id="PRU00042"/>
    </source>
</evidence>
<evidence type="ECO:0000313" key="7">
    <source>
        <dbReference type="EMBL" id="ORD94574.1"/>
    </source>
</evidence>
<keyword evidence="8" id="KW-1185">Reference proteome</keyword>
<evidence type="ECO:0000256" key="5">
    <source>
        <dbReference type="SAM" id="MobiDB-lite"/>
    </source>
</evidence>
<evidence type="ECO:0000313" key="8">
    <source>
        <dbReference type="Proteomes" id="UP000192639"/>
    </source>
</evidence>
<gene>
    <name evidence="7" type="ORF">ECANGB1_469</name>
</gene>
<dbReference type="SUPFAM" id="SSF57667">
    <property type="entry name" value="beta-beta-alpha zinc fingers"/>
    <property type="match status" value="1"/>
</dbReference>
<evidence type="ECO:0000256" key="2">
    <source>
        <dbReference type="ARBA" id="ARBA00022771"/>
    </source>
</evidence>
<dbReference type="InterPro" id="IPR036236">
    <property type="entry name" value="Znf_C2H2_sf"/>
</dbReference>
<comment type="caution">
    <text evidence="7">The sequence shown here is derived from an EMBL/GenBank/DDBJ whole genome shotgun (WGS) entry which is preliminary data.</text>
</comment>
<dbReference type="InterPro" id="IPR022755">
    <property type="entry name" value="Znf_C2H2_jaz"/>
</dbReference>
<dbReference type="InterPro" id="IPR013087">
    <property type="entry name" value="Znf_C2H2_type"/>
</dbReference>
<dbReference type="AlphaFoldDB" id="A0A1Y1S8Q6"/>
<dbReference type="SMART" id="SM00355">
    <property type="entry name" value="ZnF_C2H2"/>
    <property type="match status" value="2"/>
</dbReference>
<proteinExistence type="predicted"/>
<dbReference type="PROSITE" id="PS50157">
    <property type="entry name" value="ZINC_FINGER_C2H2_2"/>
    <property type="match status" value="2"/>
</dbReference>
<dbReference type="GO" id="GO:0008270">
    <property type="term" value="F:zinc ion binding"/>
    <property type="evidence" value="ECO:0007669"/>
    <property type="project" value="UniProtKB-KW"/>
</dbReference>
<dbReference type="Proteomes" id="UP000192639">
    <property type="component" value="Unassembled WGS sequence"/>
</dbReference>
<feature type="compositionally biased region" description="Polar residues" evidence="5">
    <location>
        <begin position="223"/>
        <end position="233"/>
    </location>
</feature>
<dbReference type="PROSITE" id="PS00028">
    <property type="entry name" value="ZINC_FINGER_C2H2_1"/>
    <property type="match status" value="1"/>
</dbReference>
<keyword evidence="2 4" id="KW-0863">Zinc-finger</keyword>
<dbReference type="EMBL" id="LWDP01000015">
    <property type="protein sequence ID" value="ORD94574.1"/>
    <property type="molecule type" value="Genomic_DNA"/>
</dbReference>
<feature type="domain" description="C2H2-type" evidence="6">
    <location>
        <begin position="257"/>
        <end position="282"/>
    </location>
</feature>
<name>A0A1Y1S8Q6_9MICR</name>
<protein>
    <recommendedName>
        <fullName evidence="6">C2H2-type domain-containing protein</fullName>
    </recommendedName>
</protein>
<keyword evidence="1" id="KW-0479">Metal-binding</keyword>
<organism evidence="7 8">
    <name type="scientific">Enterospora canceri</name>
    <dbReference type="NCBI Taxonomy" id="1081671"/>
    <lineage>
        <taxon>Eukaryota</taxon>
        <taxon>Fungi</taxon>
        <taxon>Fungi incertae sedis</taxon>
        <taxon>Microsporidia</taxon>
        <taxon>Enterocytozoonidae</taxon>
        <taxon>Enterospora</taxon>
    </lineage>
</organism>
<evidence type="ECO:0000256" key="1">
    <source>
        <dbReference type="ARBA" id="ARBA00022723"/>
    </source>
</evidence>
<reference evidence="7 8" key="1">
    <citation type="journal article" date="2017" name="Environ. Microbiol.">
        <title>Decay of the glycolytic pathway and adaptation to intranuclear parasitism within Enterocytozoonidae microsporidia.</title>
        <authorList>
            <person name="Wiredu Boakye D."/>
            <person name="Jaroenlak P."/>
            <person name="Prachumwat A."/>
            <person name="Williams T.A."/>
            <person name="Bateman K.S."/>
            <person name="Itsathitphaisarn O."/>
            <person name="Sritunyalucksana K."/>
            <person name="Paszkiewicz K.H."/>
            <person name="Moore K.A."/>
            <person name="Stentiford G.D."/>
            <person name="Williams B.A."/>
        </authorList>
    </citation>
    <scope>NUCLEOTIDE SEQUENCE [LARGE SCALE GENOMIC DNA]</scope>
    <source>
        <strain evidence="7 8">GB1</strain>
    </source>
</reference>
<dbReference type="Pfam" id="PF00096">
    <property type="entry name" value="zf-C2H2"/>
    <property type="match status" value="1"/>
</dbReference>
<sequence>MIVGVISRLIGKVFGKKRTEFKDDFDKARYTLGIDNEFISIEDTKQIYYKNRRKPKRFSMVEINWAYEYLMNNIEIDLYDKSNIEVYKDDFYDRISRIYLNKCRGVNSFDSSRDLIKYYKSVSISDKYVEKRVRYLTSVLSYRMKEDKKPEERSESGKKDKVVVKEVPKEKVYKYSCTECNKNYMTSRTFEMHLNSKKHLEKSGIKEAIGIKTEEAKPVKKQLSVTSKRANLQKSESKKTESHSSLQTYQTEHSLFLTCSKCKKSFKSRLELIKHVQECMNK</sequence>
<accession>A0A1Y1S8Q6</accession>
<dbReference type="Pfam" id="PF12171">
    <property type="entry name" value="zf-C2H2_jaz"/>
    <property type="match status" value="1"/>
</dbReference>
<dbReference type="OrthoDB" id="2191416at2759"/>
<dbReference type="VEuPathDB" id="MicrosporidiaDB:ECANGB1_469"/>
<feature type="domain" description="C2H2-type" evidence="6">
    <location>
        <begin position="175"/>
        <end position="204"/>
    </location>
</feature>
<evidence type="ECO:0000256" key="3">
    <source>
        <dbReference type="ARBA" id="ARBA00022833"/>
    </source>
</evidence>
<keyword evidence="3" id="KW-0862">Zinc</keyword>
<evidence type="ECO:0000259" key="6">
    <source>
        <dbReference type="PROSITE" id="PS50157"/>
    </source>
</evidence>
<feature type="region of interest" description="Disordered" evidence="5">
    <location>
        <begin position="220"/>
        <end position="245"/>
    </location>
</feature>